<dbReference type="PANTHER" id="PTHR46361">
    <property type="entry name" value="ELECTRON CARRIER/ PROTEIN DISULFIDE OXIDOREDUCTASE"/>
    <property type="match status" value="1"/>
</dbReference>
<organism evidence="2 3">
    <name type="scientific">Alteromonas profundi</name>
    <dbReference type="NCBI Taxonomy" id="2696062"/>
    <lineage>
        <taxon>Bacteria</taxon>
        <taxon>Pseudomonadati</taxon>
        <taxon>Pseudomonadota</taxon>
        <taxon>Gammaproteobacteria</taxon>
        <taxon>Alteromonadales</taxon>
        <taxon>Alteromonadaceae</taxon>
        <taxon>Alteromonas/Salinimonas group</taxon>
        <taxon>Alteromonas</taxon>
    </lineage>
</organism>
<keyword evidence="3" id="KW-1185">Reference proteome</keyword>
<feature type="domain" description="DUF547" evidence="1">
    <location>
        <begin position="103"/>
        <end position="216"/>
    </location>
</feature>
<dbReference type="Proteomes" id="UP000470213">
    <property type="component" value="Unassembled WGS sequence"/>
</dbReference>
<protein>
    <submittedName>
        <fullName evidence="2">DUF547 domain-containing protein</fullName>
    </submittedName>
</protein>
<evidence type="ECO:0000313" key="2">
    <source>
        <dbReference type="EMBL" id="NDV90733.1"/>
    </source>
</evidence>
<sequence length="293" mass="33264">MLLNVRVLAKAKAKLCLNARLTHQVTPMKAIVKGLTAVLFVMMAPPSWGQTLHTPFSELLASHVKPTDDGFSTQVDYSGLALEKVKLDQYLSSLAAIDKDEFDEWSQPKQLAFLINAYNGYTLALILEHYGEIESIRDIGGFFSSPWKQKIAPLLGEIYTLDDIEHTLIRKDDRYNEPRIHFAVNCASVGCPSLRQEAYTEDALESQLDEQTRLFLADQSRNDITDKVLYLSKIFDWYHEDFEKGFQGAHSVQAFIALYANTLSLTPLQVKKLANDAFEVKYTEYNWALNDTK</sequence>
<dbReference type="Pfam" id="PF04784">
    <property type="entry name" value="DUF547"/>
    <property type="match status" value="1"/>
</dbReference>
<gene>
    <name evidence="2" type="ORF">GTH32_05915</name>
</gene>
<dbReference type="EMBL" id="JAAAWN010000005">
    <property type="protein sequence ID" value="NDV90733.1"/>
    <property type="molecule type" value="Genomic_DNA"/>
</dbReference>
<name>A0A7X5LK11_9ALTE</name>
<dbReference type="PANTHER" id="PTHR46361:SF3">
    <property type="entry name" value="ELECTRON CARRIER_ PROTEIN DISULFIDE OXIDOREDUCTASE"/>
    <property type="match status" value="1"/>
</dbReference>
<accession>A0A7X5LK11</accession>
<evidence type="ECO:0000259" key="1">
    <source>
        <dbReference type="Pfam" id="PF04784"/>
    </source>
</evidence>
<dbReference type="InterPro" id="IPR006869">
    <property type="entry name" value="DUF547"/>
</dbReference>
<reference evidence="2 3" key="1">
    <citation type="submission" date="2020-01" db="EMBL/GenBank/DDBJ databases">
        <authorList>
            <person name="Chen J."/>
            <person name="Zhu S."/>
            <person name="Yang J."/>
        </authorList>
    </citation>
    <scope>NUCLEOTIDE SEQUENCE [LARGE SCALE GENOMIC DNA]</scope>
    <source>
        <strain evidence="2 3">345S023</strain>
    </source>
</reference>
<dbReference type="AlphaFoldDB" id="A0A7X5LK11"/>
<proteinExistence type="predicted"/>
<evidence type="ECO:0000313" key="3">
    <source>
        <dbReference type="Proteomes" id="UP000470213"/>
    </source>
</evidence>
<comment type="caution">
    <text evidence="2">The sequence shown here is derived from an EMBL/GenBank/DDBJ whole genome shotgun (WGS) entry which is preliminary data.</text>
</comment>